<dbReference type="EMBL" id="CABIKO010000042">
    <property type="protein sequence ID" value="VVA20305.1"/>
    <property type="molecule type" value="Genomic_DNA"/>
</dbReference>
<sequence>TTLGDVLVRAVKLVELGWSSVPPATMHQNEYLFLVLYGTEKFRSFPVLAGSVYPKVCLCYSCPLVLSLVCLRRSLSSWVECCMPPRYVRAGMLSVVEAKNWIGDLEFNMDQVAMLGHGSL</sequence>
<protein>
    <submittedName>
        <fullName evidence="1">Uncharacterized protein</fullName>
    </submittedName>
</protein>
<gene>
    <name evidence="1" type="ORF">ALMOND_2B035089</name>
</gene>
<dbReference type="InParanoid" id="A0A5E4EX07"/>
<dbReference type="AlphaFoldDB" id="A0A5E4EX07"/>
<organism evidence="1 2">
    <name type="scientific">Prunus dulcis</name>
    <name type="common">Almond</name>
    <name type="synonym">Amygdalus dulcis</name>
    <dbReference type="NCBI Taxonomy" id="3755"/>
    <lineage>
        <taxon>Eukaryota</taxon>
        <taxon>Viridiplantae</taxon>
        <taxon>Streptophyta</taxon>
        <taxon>Embryophyta</taxon>
        <taxon>Tracheophyta</taxon>
        <taxon>Spermatophyta</taxon>
        <taxon>Magnoliopsida</taxon>
        <taxon>eudicotyledons</taxon>
        <taxon>Gunneridae</taxon>
        <taxon>Pentapetalae</taxon>
        <taxon>rosids</taxon>
        <taxon>fabids</taxon>
        <taxon>Rosales</taxon>
        <taxon>Rosaceae</taxon>
        <taxon>Amygdaloideae</taxon>
        <taxon>Amygdaleae</taxon>
        <taxon>Prunus</taxon>
    </lineage>
</organism>
<evidence type="ECO:0000313" key="2">
    <source>
        <dbReference type="Proteomes" id="UP000327085"/>
    </source>
</evidence>
<proteinExistence type="predicted"/>
<reference evidence="2" key="1">
    <citation type="journal article" date="2020" name="Plant J.">
        <title>Transposons played a major role in the diversification between the closely related almond and peach genomes: results from the almond genome sequence.</title>
        <authorList>
            <person name="Alioto T."/>
            <person name="Alexiou K.G."/>
            <person name="Bardil A."/>
            <person name="Barteri F."/>
            <person name="Castanera R."/>
            <person name="Cruz F."/>
            <person name="Dhingra A."/>
            <person name="Duval H."/>
            <person name="Fernandez I Marti A."/>
            <person name="Frias L."/>
            <person name="Galan B."/>
            <person name="Garcia J.L."/>
            <person name="Howad W."/>
            <person name="Gomez-Garrido J."/>
            <person name="Gut M."/>
            <person name="Julca I."/>
            <person name="Morata J."/>
            <person name="Puigdomenech P."/>
            <person name="Ribeca P."/>
            <person name="Rubio Cabetas M.J."/>
            <person name="Vlasova A."/>
            <person name="Wirthensohn M."/>
            <person name="Garcia-Mas J."/>
            <person name="Gabaldon T."/>
            <person name="Casacuberta J.M."/>
            <person name="Arus P."/>
        </authorList>
    </citation>
    <scope>NUCLEOTIDE SEQUENCE [LARGE SCALE GENOMIC DNA]</scope>
    <source>
        <strain evidence="2">cv. Texas</strain>
    </source>
</reference>
<evidence type="ECO:0000313" key="1">
    <source>
        <dbReference type="EMBL" id="VVA20305.1"/>
    </source>
</evidence>
<dbReference type="Gramene" id="VVA20305">
    <property type="protein sequence ID" value="VVA20305"/>
    <property type="gene ID" value="Prudul26B035089"/>
</dbReference>
<dbReference type="Proteomes" id="UP000327085">
    <property type="component" value="Chromosome 1"/>
</dbReference>
<name>A0A5E4EX07_PRUDU</name>
<accession>A0A5E4EX07</accession>
<feature type="non-terminal residue" evidence="1">
    <location>
        <position position="1"/>
    </location>
</feature>